<organism evidence="11 12">
    <name type="scientific">Thermithiobacillus plumbiphilus</name>
    <dbReference type="NCBI Taxonomy" id="1729899"/>
    <lineage>
        <taxon>Bacteria</taxon>
        <taxon>Pseudomonadati</taxon>
        <taxon>Pseudomonadota</taxon>
        <taxon>Acidithiobacillia</taxon>
        <taxon>Acidithiobacillales</taxon>
        <taxon>Thermithiobacillaceae</taxon>
        <taxon>Thermithiobacillus</taxon>
    </lineage>
</organism>
<dbReference type="PROSITE" id="PS51257">
    <property type="entry name" value="PROKAR_LIPOPROTEIN"/>
    <property type="match status" value="1"/>
</dbReference>
<evidence type="ECO:0000256" key="1">
    <source>
        <dbReference type="ARBA" id="ARBA00004418"/>
    </source>
</evidence>
<keyword evidence="11" id="KW-0575">Peroxidase</keyword>
<sequence>MTYDKPLPSAGNSRKGAFVLAMGGALLLGLAGCGQQQDQDKETGSTARTESVPQADNKQAKAPAGPLAGFILPAKAPVPADNPMTPAKIELGKQLYFDPRLSRTGTVSCNSCHNVMAGGDDARPTSVGIEGQLGERSAPTVWNAAFLSVQFWDGRAPTLEEQAKGPITNPVEMGMPKHDLAVQRIKSIPGYGEAFQQVFGGQNPVNIDNIVKAIASYERTLITPDSAFDRYAKGDQNALNASAQRGLKLVQEVGCTSCHSGPNFAGPQLPVGQGFYMKFPRFPNDYVQKYDLTADLGRFNVTKKEEDRNVWRVAPWRNIALTAPYFHNGSVPTLDEAVRVMAKSQLDKTLTDQQVADIVTFLNSLTGEFPQQTMPRLPDVLNASLIR</sequence>
<dbReference type="InterPro" id="IPR009056">
    <property type="entry name" value="Cyt_c-like_dom"/>
</dbReference>
<evidence type="ECO:0000256" key="4">
    <source>
        <dbReference type="ARBA" id="ARBA00022729"/>
    </source>
</evidence>
<evidence type="ECO:0000313" key="11">
    <source>
        <dbReference type="EMBL" id="MEK8089822.1"/>
    </source>
</evidence>
<evidence type="ECO:0000256" key="7">
    <source>
        <dbReference type="ARBA" id="ARBA00023004"/>
    </source>
</evidence>
<dbReference type="GO" id="GO:0004601">
    <property type="term" value="F:peroxidase activity"/>
    <property type="evidence" value="ECO:0007669"/>
    <property type="project" value="UniProtKB-KW"/>
</dbReference>
<keyword evidence="12" id="KW-1185">Reference proteome</keyword>
<reference evidence="11 12" key="1">
    <citation type="submission" date="2024-04" db="EMBL/GenBank/DDBJ databases">
        <authorList>
            <person name="Abashina T."/>
            <person name="Shaikin A."/>
        </authorList>
    </citation>
    <scope>NUCLEOTIDE SEQUENCE [LARGE SCALE GENOMIC DNA]</scope>
    <source>
        <strain evidence="11 12">AAFK</strain>
    </source>
</reference>
<evidence type="ECO:0000256" key="6">
    <source>
        <dbReference type="ARBA" id="ARBA00023002"/>
    </source>
</evidence>
<comment type="caution">
    <text evidence="11">The sequence shown here is derived from an EMBL/GenBank/DDBJ whole genome shotgun (WGS) entry which is preliminary data.</text>
</comment>
<keyword evidence="5" id="KW-0574">Periplasm</keyword>
<dbReference type="SUPFAM" id="SSF46626">
    <property type="entry name" value="Cytochrome c"/>
    <property type="match status" value="2"/>
</dbReference>
<proteinExistence type="predicted"/>
<evidence type="ECO:0000256" key="9">
    <source>
        <dbReference type="SAM" id="MobiDB-lite"/>
    </source>
</evidence>
<feature type="region of interest" description="Disordered" evidence="9">
    <location>
        <begin position="36"/>
        <end position="64"/>
    </location>
</feature>
<dbReference type="PROSITE" id="PS51007">
    <property type="entry name" value="CYTC"/>
    <property type="match status" value="2"/>
</dbReference>
<dbReference type="InterPro" id="IPR051395">
    <property type="entry name" value="Cytochrome_c_Peroxidase/MauG"/>
</dbReference>
<dbReference type="PIRSF" id="PIRSF000294">
    <property type="entry name" value="Cytochrome-c_peroxidase"/>
    <property type="match status" value="1"/>
</dbReference>
<dbReference type="InterPro" id="IPR026259">
    <property type="entry name" value="MauG/Cytc_peroxidase"/>
</dbReference>
<dbReference type="Pfam" id="PF03150">
    <property type="entry name" value="CCP_MauG"/>
    <property type="match status" value="1"/>
</dbReference>
<dbReference type="PANTHER" id="PTHR30600">
    <property type="entry name" value="CYTOCHROME C PEROXIDASE-RELATED"/>
    <property type="match status" value="1"/>
</dbReference>
<evidence type="ECO:0000256" key="2">
    <source>
        <dbReference type="ARBA" id="ARBA00022617"/>
    </source>
</evidence>
<protein>
    <submittedName>
        <fullName evidence="11">Cytochrome-c peroxidase</fullName>
    </submittedName>
</protein>
<dbReference type="RefSeq" id="WP_341370879.1">
    <property type="nucleotide sequence ID" value="NZ_JBBPCO010000007.1"/>
</dbReference>
<feature type="domain" description="Cytochrome c" evidence="10">
    <location>
        <begin position="87"/>
        <end position="196"/>
    </location>
</feature>
<comment type="subcellular location">
    <subcellularLocation>
        <location evidence="1">Periplasm</location>
    </subcellularLocation>
</comment>
<keyword evidence="3 8" id="KW-0479">Metal-binding</keyword>
<dbReference type="EMBL" id="JBBPCO010000007">
    <property type="protein sequence ID" value="MEK8089822.1"/>
    <property type="molecule type" value="Genomic_DNA"/>
</dbReference>
<keyword evidence="6" id="KW-0560">Oxidoreductase</keyword>
<accession>A0ABU9D8H1</accession>
<evidence type="ECO:0000256" key="8">
    <source>
        <dbReference type="PROSITE-ProRule" id="PRU00433"/>
    </source>
</evidence>
<feature type="compositionally biased region" description="Polar residues" evidence="9">
    <location>
        <begin position="44"/>
        <end position="57"/>
    </location>
</feature>
<gene>
    <name evidence="11" type="ORF">WOB96_08565</name>
</gene>
<evidence type="ECO:0000256" key="5">
    <source>
        <dbReference type="ARBA" id="ARBA00022764"/>
    </source>
</evidence>
<keyword evidence="4" id="KW-0732">Signal</keyword>
<dbReference type="InterPro" id="IPR036909">
    <property type="entry name" value="Cyt_c-like_dom_sf"/>
</dbReference>
<dbReference type="PANTHER" id="PTHR30600:SF7">
    <property type="entry name" value="CYTOCHROME C PEROXIDASE-RELATED"/>
    <property type="match status" value="1"/>
</dbReference>
<evidence type="ECO:0000256" key="3">
    <source>
        <dbReference type="ARBA" id="ARBA00022723"/>
    </source>
</evidence>
<name>A0ABU9D8H1_9PROT</name>
<feature type="domain" description="Cytochrome c" evidence="10">
    <location>
        <begin position="241"/>
        <end position="366"/>
    </location>
</feature>
<dbReference type="Pfam" id="PF21419">
    <property type="entry name" value="RoxA-like_Cyt-c"/>
    <property type="match status" value="1"/>
</dbReference>
<keyword evidence="7 8" id="KW-0408">Iron</keyword>
<keyword evidence="2 8" id="KW-0349">Heme</keyword>
<evidence type="ECO:0000259" key="10">
    <source>
        <dbReference type="PROSITE" id="PS51007"/>
    </source>
</evidence>
<dbReference type="Gene3D" id="1.10.760.10">
    <property type="entry name" value="Cytochrome c-like domain"/>
    <property type="match status" value="2"/>
</dbReference>
<dbReference type="InterPro" id="IPR004852">
    <property type="entry name" value="Di-haem_cyt_c_peroxidsae"/>
</dbReference>
<dbReference type="Proteomes" id="UP001446205">
    <property type="component" value="Unassembled WGS sequence"/>
</dbReference>
<evidence type="ECO:0000313" key="12">
    <source>
        <dbReference type="Proteomes" id="UP001446205"/>
    </source>
</evidence>